<keyword evidence="4" id="KW-1185">Reference proteome</keyword>
<organism evidence="3 4">
    <name type="scientific">Sarcina ventriculi</name>
    <name type="common">Clostridium ventriculi</name>
    <dbReference type="NCBI Taxonomy" id="1267"/>
    <lineage>
        <taxon>Bacteria</taxon>
        <taxon>Bacillati</taxon>
        <taxon>Bacillota</taxon>
        <taxon>Clostridia</taxon>
        <taxon>Eubacteriales</taxon>
        <taxon>Clostridiaceae</taxon>
        <taxon>Sarcina</taxon>
    </lineage>
</organism>
<evidence type="ECO:0000313" key="4">
    <source>
        <dbReference type="Proteomes" id="UP000095488"/>
    </source>
</evidence>
<reference evidence="3 4" key="1">
    <citation type="submission" date="2015-09" db="EMBL/GenBank/DDBJ databases">
        <authorList>
            <consortium name="Pathogen Informatics"/>
        </authorList>
    </citation>
    <scope>NUCLEOTIDE SEQUENCE [LARGE SCALE GENOMIC DNA]</scope>
    <source>
        <strain evidence="3 4">2789STDY5834858</strain>
    </source>
</reference>
<dbReference type="Proteomes" id="UP000095488">
    <property type="component" value="Unassembled WGS sequence"/>
</dbReference>
<dbReference type="EMBL" id="CYZR01000001">
    <property type="protein sequence ID" value="CUN47880.1"/>
    <property type="molecule type" value="Genomic_DNA"/>
</dbReference>
<comment type="similarity">
    <text evidence="1">Belongs to the DprA/Smf family.</text>
</comment>
<dbReference type="PANTHER" id="PTHR43022:SF1">
    <property type="entry name" value="PROTEIN SMF"/>
    <property type="match status" value="1"/>
</dbReference>
<comment type="caution">
    <text evidence="3">The sequence shown here is derived from an EMBL/GenBank/DDBJ whole genome shotgun (WGS) entry which is preliminary data.</text>
</comment>
<accession>A0ABM9ULX7</accession>
<sequence length="352" mass="40114">MEDFFEYKVWFSTVNISNKKKFILLDNMENEKHIYENRKFLSRKNKYLKNLDVDIQNEEVENIIENIDKNKYKFTTFSENNYPNTLKDIDDKPYSLFYKGNIDELNNKISLAIVGSRNCTSYGREIAKNIAFELGKRNINIVSGGALGIDTVAHDICNKNNFYNAAILGCGIDICYPSYNKGLYNNIEKNGVIITEYIPKTPPYRYNFPKRNRIISGISKAVIVVEASSRSGALITCSQAIEQGKDVVAVPGNVFSSQSIGCNKLINDGAYLFTNIDDMLYNLSIDCNYKNNCECNGLEKLILDKLTGKIMNIDELIRLVDVDTSVIHELLCELQFENKIINIYGNCYTKIL</sequence>
<protein>
    <submittedName>
        <fullName evidence="3">DNA protecting protein DprA</fullName>
    </submittedName>
</protein>
<dbReference type="InterPro" id="IPR003488">
    <property type="entry name" value="DprA"/>
</dbReference>
<dbReference type="InterPro" id="IPR057666">
    <property type="entry name" value="DrpA_SLOG"/>
</dbReference>
<evidence type="ECO:0000259" key="2">
    <source>
        <dbReference type="Pfam" id="PF02481"/>
    </source>
</evidence>
<proteinExistence type="inferred from homology"/>
<evidence type="ECO:0000256" key="1">
    <source>
        <dbReference type="ARBA" id="ARBA00006525"/>
    </source>
</evidence>
<gene>
    <name evidence="3" type="primary">smf</name>
    <name evidence="3" type="ORF">ERS852473_00275</name>
</gene>
<name>A0ABM9ULX7_SARVE</name>
<dbReference type="Pfam" id="PF02481">
    <property type="entry name" value="DNA_processg_A"/>
    <property type="match status" value="1"/>
</dbReference>
<dbReference type="NCBIfam" id="TIGR00732">
    <property type="entry name" value="dprA"/>
    <property type="match status" value="1"/>
</dbReference>
<evidence type="ECO:0000313" key="3">
    <source>
        <dbReference type="EMBL" id="CUN47880.1"/>
    </source>
</evidence>
<dbReference type="RefSeq" id="WP_055257170.1">
    <property type="nucleotide sequence ID" value="NZ_CABIXL010000001.1"/>
</dbReference>
<dbReference type="Gene3D" id="3.40.50.450">
    <property type="match status" value="1"/>
</dbReference>
<feature type="domain" description="Smf/DprA SLOG" evidence="2">
    <location>
        <begin position="73"/>
        <end position="283"/>
    </location>
</feature>
<dbReference type="SUPFAM" id="SSF102405">
    <property type="entry name" value="MCP/YpsA-like"/>
    <property type="match status" value="1"/>
</dbReference>
<dbReference type="PANTHER" id="PTHR43022">
    <property type="entry name" value="PROTEIN SMF"/>
    <property type="match status" value="1"/>
</dbReference>